<keyword evidence="5 6" id="KW-0408">Iron</keyword>
<reference evidence="9 10" key="1">
    <citation type="submission" date="2023-08" db="EMBL/GenBank/DDBJ databases">
        <title>Black Yeasts Isolated from many extreme environments.</title>
        <authorList>
            <person name="Coleine C."/>
            <person name="Stajich J.E."/>
            <person name="Selbmann L."/>
        </authorList>
    </citation>
    <scope>NUCLEOTIDE SEQUENCE [LARGE SCALE GENOMIC DNA]</scope>
    <source>
        <strain evidence="9 10">CCFEE 5792</strain>
    </source>
</reference>
<evidence type="ECO:0000256" key="6">
    <source>
        <dbReference type="PIRSR" id="PIRSR602401-1"/>
    </source>
</evidence>
<dbReference type="PRINTS" id="PR00385">
    <property type="entry name" value="P450"/>
</dbReference>
<keyword evidence="8" id="KW-0812">Transmembrane</keyword>
<proteinExistence type="inferred from homology"/>
<feature type="transmembrane region" description="Helical" evidence="8">
    <location>
        <begin position="6"/>
        <end position="22"/>
    </location>
</feature>
<keyword evidence="8" id="KW-0472">Membrane</keyword>
<keyword evidence="8" id="KW-1133">Transmembrane helix</keyword>
<feature type="binding site" description="axial binding residue" evidence="6">
    <location>
        <position position="462"/>
    </location>
    <ligand>
        <name>heme</name>
        <dbReference type="ChEBI" id="CHEBI:30413"/>
    </ligand>
    <ligandPart>
        <name>Fe</name>
        <dbReference type="ChEBI" id="CHEBI:18248"/>
    </ligandPart>
</feature>
<dbReference type="GO" id="GO:0020037">
    <property type="term" value="F:heme binding"/>
    <property type="evidence" value="ECO:0007669"/>
    <property type="project" value="InterPro"/>
</dbReference>
<dbReference type="AlphaFoldDB" id="A0AAV9NIX2"/>
<dbReference type="RefSeq" id="XP_064708724.1">
    <property type="nucleotide sequence ID" value="XM_064855135.1"/>
</dbReference>
<keyword evidence="7" id="KW-0503">Monooxygenase</keyword>
<gene>
    <name evidence="9" type="ORF">LTR84_011606</name>
</gene>
<dbReference type="InterPro" id="IPR001128">
    <property type="entry name" value="Cyt_P450"/>
</dbReference>
<evidence type="ECO:0000256" key="1">
    <source>
        <dbReference type="ARBA" id="ARBA00001971"/>
    </source>
</evidence>
<dbReference type="Pfam" id="PF00067">
    <property type="entry name" value="p450"/>
    <property type="match status" value="1"/>
</dbReference>
<keyword evidence="10" id="KW-1185">Reference proteome</keyword>
<keyword evidence="4 7" id="KW-0560">Oxidoreductase</keyword>
<dbReference type="CDD" id="cd11060">
    <property type="entry name" value="CYP57A1-like"/>
    <property type="match status" value="1"/>
</dbReference>
<evidence type="ECO:0000313" key="10">
    <source>
        <dbReference type="Proteomes" id="UP001358417"/>
    </source>
</evidence>
<accession>A0AAV9NIX2</accession>
<evidence type="ECO:0000256" key="3">
    <source>
        <dbReference type="ARBA" id="ARBA00022723"/>
    </source>
</evidence>
<dbReference type="InterPro" id="IPR036396">
    <property type="entry name" value="Cyt_P450_sf"/>
</dbReference>
<dbReference type="InterPro" id="IPR002401">
    <property type="entry name" value="Cyt_P450_E_grp-I"/>
</dbReference>
<evidence type="ECO:0000256" key="5">
    <source>
        <dbReference type="ARBA" id="ARBA00023004"/>
    </source>
</evidence>
<dbReference type="EMBL" id="JAVRRD010000006">
    <property type="protein sequence ID" value="KAK5057606.1"/>
    <property type="molecule type" value="Genomic_DNA"/>
</dbReference>
<evidence type="ECO:0000256" key="7">
    <source>
        <dbReference type="RuleBase" id="RU000461"/>
    </source>
</evidence>
<dbReference type="Proteomes" id="UP001358417">
    <property type="component" value="Unassembled WGS sequence"/>
</dbReference>
<dbReference type="Gene3D" id="1.10.630.10">
    <property type="entry name" value="Cytochrome P450"/>
    <property type="match status" value="1"/>
</dbReference>
<dbReference type="PANTHER" id="PTHR24305">
    <property type="entry name" value="CYTOCHROME P450"/>
    <property type="match status" value="1"/>
</dbReference>
<evidence type="ECO:0008006" key="11">
    <source>
        <dbReference type="Google" id="ProtNLM"/>
    </source>
</evidence>
<evidence type="ECO:0000256" key="2">
    <source>
        <dbReference type="ARBA" id="ARBA00010617"/>
    </source>
</evidence>
<evidence type="ECO:0000313" key="9">
    <source>
        <dbReference type="EMBL" id="KAK5057606.1"/>
    </source>
</evidence>
<comment type="caution">
    <text evidence="9">The sequence shown here is derived from an EMBL/GenBank/DDBJ whole genome shotgun (WGS) entry which is preliminary data.</text>
</comment>
<comment type="cofactor">
    <cofactor evidence="1 6">
        <name>heme</name>
        <dbReference type="ChEBI" id="CHEBI:30413"/>
    </cofactor>
</comment>
<comment type="similarity">
    <text evidence="2 7">Belongs to the cytochrome P450 family.</text>
</comment>
<dbReference type="GO" id="GO:0016705">
    <property type="term" value="F:oxidoreductase activity, acting on paired donors, with incorporation or reduction of molecular oxygen"/>
    <property type="evidence" value="ECO:0007669"/>
    <property type="project" value="InterPro"/>
</dbReference>
<name>A0AAV9NIX2_9EURO</name>
<dbReference type="GO" id="GO:0004497">
    <property type="term" value="F:monooxygenase activity"/>
    <property type="evidence" value="ECO:0007669"/>
    <property type="project" value="UniProtKB-KW"/>
</dbReference>
<dbReference type="InterPro" id="IPR050121">
    <property type="entry name" value="Cytochrome_P450_monoxygenase"/>
</dbReference>
<dbReference type="InterPro" id="IPR017972">
    <property type="entry name" value="Cyt_P450_CS"/>
</dbReference>
<dbReference type="PRINTS" id="PR00463">
    <property type="entry name" value="EP450I"/>
</dbReference>
<protein>
    <recommendedName>
        <fullName evidence="11">Cytochrome P450</fullName>
    </recommendedName>
</protein>
<dbReference type="PROSITE" id="PS00086">
    <property type="entry name" value="CYTOCHROME_P450"/>
    <property type="match status" value="1"/>
</dbReference>
<evidence type="ECO:0000256" key="8">
    <source>
        <dbReference type="SAM" id="Phobius"/>
    </source>
</evidence>
<organism evidence="9 10">
    <name type="scientific">Exophiala bonariae</name>
    <dbReference type="NCBI Taxonomy" id="1690606"/>
    <lineage>
        <taxon>Eukaryota</taxon>
        <taxon>Fungi</taxon>
        <taxon>Dikarya</taxon>
        <taxon>Ascomycota</taxon>
        <taxon>Pezizomycotina</taxon>
        <taxon>Eurotiomycetes</taxon>
        <taxon>Chaetothyriomycetidae</taxon>
        <taxon>Chaetothyriales</taxon>
        <taxon>Herpotrichiellaceae</taxon>
        <taxon>Exophiala</taxon>
    </lineage>
</organism>
<evidence type="ECO:0000256" key="4">
    <source>
        <dbReference type="ARBA" id="ARBA00023002"/>
    </source>
</evidence>
<keyword evidence="3 6" id="KW-0479">Metal-binding</keyword>
<keyword evidence="6 7" id="KW-0349">Heme</keyword>
<dbReference type="PANTHER" id="PTHR24305:SF232">
    <property type="entry name" value="P450, PUTATIVE (EUROFUNG)-RELATED"/>
    <property type="match status" value="1"/>
</dbReference>
<dbReference type="GO" id="GO:0005506">
    <property type="term" value="F:iron ion binding"/>
    <property type="evidence" value="ECO:0007669"/>
    <property type="project" value="InterPro"/>
</dbReference>
<dbReference type="SUPFAM" id="SSF48264">
    <property type="entry name" value="Cytochrome P450"/>
    <property type="match status" value="1"/>
</dbReference>
<sequence length="517" mass="58449">MLFERLYVVLATGVIAIVVLYANRRWRRHLRDVPGPFWDSFSYVPRLLKTAYGQRCYIDIDLHRRYGSLVRVGPNEISFSDSSALSQVYSANTRYEKSDFYVAFDAKGPHGSMPTVFSTRSEKEHRGLKKPIYGAYTMAVMLELEPLTDDCIHIFERKIDEKISQSRGQVIVLDMNEWLHWYAFDVVMSVSFSKPLGFMQQEQDVGGLIAAIEGRLRYTATVGQAPFLHPYLLGSNLVSKVANYIPALAKMNTSRRIVQFTADQVNRSDVDQGGKGYIDMLERFKSTGLDGEEISPINVTVAASGNVFAGSDTTAISLRALFYYLIKSPRCYDKLVREIDDLDQTGQLSGVVRFTESNELMPFMQACLKEAMRLHPAVGMPLERVVPEGGITISGKFIPQGTVIGANPWVVARDPAVYGDDVDEFRPERWLEAQQEEKEGDSSRLRAMERNFLAFGAGSRTCLGKNVSLLEMNKLIPQFLRKYKFELVDPDLKLGMQDYWFAKQTGLVCKISPRSHK</sequence>
<dbReference type="GeneID" id="89979756"/>